<dbReference type="AlphaFoldDB" id="A0AA89ADI6"/>
<dbReference type="Proteomes" id="UP001188597">
    <property type="component" value="Unassembled WGS sequence"/>
</dbReference>
<gene>
    <name evidence="1" type="ORF">RJ639_022718</name>
</gene>
<comment type="caution">
    <text evidence="1">The sequence shown here is derived from an EMBL/GenBank/DDBJ whole genome shotgun (WGS) entry which is preliminary data.</text>
</comment>
<accession>A0AA89ADI6</accession>
<evidence type="ECO:0000313" key="2">
    <source>
        <dbReference type="Proteomes" id="UP001188597"/>
    </source>
</evidence>
<evidence type="ECO:0000313" key="1">
    <source>
        <dbReference type="EMBL" id="KAK2998697.1"/>
    </source>
</evidence>
<protein>
    <submittedName>
        <fullName evidence="1">Uncharacterized protein</fullName>
    </submittedName>
</protein>
<keyword evidence="2" id="KW-1185">Reference proteome</keyword>
<sequence length="170" mass="19320">MEFLFRAPSTRSELVHTNIARQKLMVIMSKLIQELNVQQTDRLIFFKLVYRRSRSTRQSCPKMVHLFVAAARYGSRMTWNLVIILSRGGQFSLIAGTSEKSCIHVDKCGNFSSTINFRPVTASKMLTKLAIQPTARSRNPIRKIIVRGSVQQFKKPGVGAEESSLFTKRV</sequence>
<feature type="non-terminal residue" evidence="1">
    <location>
        <position position="1"/>
    </location>
</feature>
<name>A0AA89ADI6_9ASTE</name>
<reference evidence="1" key="1">
    <citation type="submission" date="2022-12" db="EMBL/GenBank/DDBJ databases">
        <title>Draft genome assemblies for two species of Escallonia (Escalloniales).</title>
        <authorList>
            <person name="Chanderbali A."/>
            <person name="Dervinis C."/>
            <person name="Anghel I."/>
            <person name="Soltis D."/>
            <person name="Soltis P."/>
            <person name="Zapata F."/>
        </authorList>
    </citation>
    <scope>NUCLEOTIDE SEQUENCE</scope>
    <source>
        <strain evidence="1">UCBG64.0493</strain>
        <tissue evidence="1">Leaf</tissue>
    </source>
</reference>
<organism evidence="1 2">
    <name type="scientific">Escallonia herrerae</name>
    <dbReference type="NCBI Taxonomy" id="1293975"/>
    <lineage>
        <taxon>Eukaryota</taxon>
        <taxon>Viridiplantae</taxon>
        <taxon>Streptophyta</taxon>
        <taxon>Embryophyta</taxon>
        <taxon>Tracheophyta</taxon>
        <taxon>Spermatophyta</taxon>
        <taxon>Magnoliopsida</taxon>
        <taxon>eudicotyledons</taxon>
        <taxon>Gunneridae</taxon>
        <taxon>Pentapetalae</taxon>
        <taxon>asterids</taxon>
        <taxon>campanulids</taxon>
        <taxon>Escalloniales</taxon>
        <taxon>Escalloniaceae</taxon>
        <taxon>Escallonia</taxon>
    </lineage>
</organism>
<dbReference type="EMBL" id="JAVXUP010003536">
    <property type="protein sequence ID" value="KAK2998697.1"/>
    <property type="molecule type" value="Genomic_DNA"/>
</dbReference>
<proteinExistence type="predicted"/>